<evidence type="ECO:0000313" key="10">
    <source>
        <dbReference type="Proteomes" id="UP000245216"/>
    </source>
</evidence>
<gene>
    <name evidence="9" type="ORF">DF183_14790</name>
</gene>
<feature type="domain" description="TRAP C4-dicarboxylate transport system permease DctM subunit" evidence="8">
    <location>
        <begin position="7"/>
        <end position="412"/>
    </location>
</feature>
<dbReference type="Pfam" id="PF06808">
    <property type="entry name" value="DctM"/>
    <property type="match status" value="1"/>
</dbReference>
<dbReference type="PANTHER" id="PTHR33362:SF5">
    <property type="entry name" value="C4-DICARBOXYLATE TRAP TRANSPORTER LARGE PERMEASE PROTEIN DCTM"/>
    <property type="match status" value="1"/>
</dbReference>
<sequence>MIGIVFLGFLALLAIGAPIFLALGTTGVVLFYQDDALLSFAQRLIDELNSVPLLAVPYFVIAATFMERGGIARALVDAAQAWVGQIRGGVGLVGITACALFATMCGSSVATAIAMGTILIPAMLRSGYSGGFASGVVASAGTLGILIPPSLAFVIYGVLADVSIPRLFLAGVIPAILQIVMISGYIIWFSRKNNYAIDSSAIPRSEKLHKTLLALPTLLIPLIVLGGLYGGFMTLSESAAVSAVVAYFLALFVYKGITVKETFAVLAVGVRNAAVIMIIVAVALPFGHWITESGLGAKLVGQLHDWDIKGWQFLLFLNLVLLFLGMFLEVLSVLMIMMPLVLPLLEPLQIDPIHFGVLVVVNMEIALLSPPLGLNLFVVSDIGKVPLSQVIRGTTPFFLILLVLLVMVTYIPILSTWLPELLMPTM</sequence>
<dbReference type="RefSeq" id="WP_045931702.1">
    <property type="nucleotide sequence ID" value="NZ_CAXOKM010000028.1"/>
</dbReference>
<reference evidence="9 10" key="2">
    <citation type="submission" date="2018-05" db="EMBL/GenBank/DDBJ databases">
        <authorList>
            <person name="Lanie J.A."/>
            <person name="Ng W.-L."/>
            <person name="Kazmierczak K.M."/>
            <person name="Andrzejewski T.M."/>
            <person name="Davidsen T.M."/>
            <person name="Wayne K.J."/>
            <person name="Tettelin H."/>
            <person name="Glass J.I."/>
            <person name="Rusch D."/>
            <person name="Podicherti R."/>
            <person name="Tsui H.-C.T."/>
            <person name="Winkler M.E."/>
        </authorList>
    </citation>
    <scope>NUCLEOTIDE SEQUENCE [LARGE SCALE GENOMIC DNA]</scope>
    <source>
        <strain evidence="9 10">YBY</strain>
    </source>
</reference>
<feature type="transmembrane region" description="Helical" evidence="7">
    <location>
        <begin position="353"/>
        <end position="377"/>
    </location>
</feature>
<keyword evidence="5 7" id="KW-1133">Transmembrane helix</keyword>
<comment type="subunit">
    <text evidence="7">The complex comprises the extracytoplasmic solute receptor protein and the two transmembrane proteins.</text>
</comment>
<dbReference type="GO" id="GO:0022857">
    <property type="term" value="F:transmembrane transporter activity"/>
    <property type="evidence" value="ECO:0007669"/>
    <property type="project" value="UniProtKB-UniRule"/>
</dbReference>
<accession>A0A2U2BGI3</accession>
<evidence type="ECO:0000256" key="4">
    <source>
        <dbReference type="ARBA" id="ARBA00022692"/>
    </source>
</evidence>
<organism evidence="9 10">
    <name type="scientific">Alcaligenes faecalis</name>
    <dbReference type="NCBI Taxonomy" id="511"/>
    <lineage>
        <taxon>Bacteria</taxon>
        <taxon>Pseudomonadati</taxon>
        <taxon>Pseudomonadota</taxon>
        <taxon>Betaproteobacteria</taxon>
        <taxon>Burkholderiales</taxon>
        <taxon>Alcaligenaceae</taxon>
        <taxon>Alcaligenes</taxon>
    </lineage>
</organism>
<keyword evidence="3 7" id="KW-0997">Cell inner membrane</keyword>
<dbReference type="PANTHER" id="PTHR33362">
    <property type="entry name" value="SIALIC ACID TRAP TRANSPORTER PERMEASE PROTEIN SIAT-RELATED"/>
    <property type="match status" value="1"/>
</dbReference>
<keyword evidence="2" id="KW-1003">Cell membrane</keyword>
<dbReference type="KEGG" id="afa:UZ73_15830"/>
<feature type="transmembrane region" description="Helical" evidence="7">
    <location>
        <begin position="238"/>
        <end position="257"/>
    </location>
</feature>
<feature type="transmembrane region" description="Helical" evidence="7">
    <location>
        <begin position="269"/>
        <end position="291"/>
    </location>
</feature>
<comment type="caution">
    <text evidence="9">The sequence shown here is derived from an EMBL/GenBank/DDBJ whole genome shotgun (WGS) entry which is preliminary data.</text>
</comment>
<name>A0A2U2BGI3_ALCFA</name>
<dbReference type="GO" id="GO:0005886">
    <property type="term" value="C:plasma membrane"/>
    <property type="evidence" value="ECO:0007669"/>
    <property type="project" value="UniProtKB-SubCell"/>
</dbReference>
<evidence type="ECO:0000256" key="6">
    <source>
        <dbReference type="ARBA" id="ARBA00023136"/>
    </source>
</evidence>
<dbReference type="AlphaFoldDB" id="A0A2U2BGI3"/>
<dbReference type="NCBIfam" id="TIGR00786">
    <property type="entry name" value="dctM"/>
    <property type="match status" value="1"/>
</dbReference>
<evidence type="ECO:0000256" key="3">
    <source>
        <dbReference type="ARBA" id="ARBA00022519"/>
    </source>
</evidence>
<comment type="function">
    <text evidence="7">Part of the tripartite ATP-independent periplasmic (TRAP) transport system.</text>
</comment>
<dbReference type="InterPro" id="IPR004681">
    <property type="entry name" value="TRAP_DctM"/>
</dbReference>
<feature type="transmembrane region" description="Helical" evidence="7">
    <location>
        <begin position="92"/>
        <end position="120"/>
    </location>
</feature>
<comment type="caution">
    <text evidence="7">Lacks conserved residue(s) required for the propagation of feature annotation.</text>
</comment>
<feature type="transmembrane region" description="Helical" evidence="7">
    <location>
        <begin position="397"/>
        <end position="418"/>
    </location>
</feature>
<dbReference type="STRING" id="511.UZ73_15830"/>
<evidence type="ECO:0000256" key="7">
    <source>
        <dbReference type="RuleBase" id="RU369079"/>
    </source>
</evidence>
<comment type="similarity">
    <text evidence="7">Belongs to the TRAP transporter large permease family.</text>
</comment>
<reference evidence="9 10" key="1">
    <citation type="submission" date="2018-05" db="EMBL/GenBank/DDBJ databases">
        <title>Genome Sequence of an Efficient Indole-Degrading Bacterium, Alcaligenes sp.YBY.</title>
        <authorList>
            <person name="Yang B."/>
        </authorList>
    </citation>
    <scope>NUCLEOTIDE SEQUENCE [LARGE SCALE GENOMIC DNA]</scope>
    <source>
        <strain evidence="9 10">YBY</strain>
    </source>
</reference>
<keyword evidence="6 7" id="KW-0472">Membrane</keyword>
<feature type="transmembrane region" description="Helical" evidence="7">
    <location>
        <begin position="211"/>
        <end position="232"/>
    </location>
</feature>
<dbReference type="InterPro" id="IPR010656">
    <property type="entry name" value="DctM"/>
</dbReference>
<dbReference type="EMBL" id="QEXO01000004">
    <property type="protein sequence ID" value="PWE13096.1"/>
    <property type="molecule type" value="Genomic_DNA"/>
</dbReference>
<protein>
    <recommendedName>
        <fullName evidence="7">TRAP transporter large permease protein</fullName>
    </recommendedName>
</protein>
<keyword evidence="4 7" id="KW-0812">Transmembrane</keyword>
<comment type="subcellular location">
    <subcellularLocation>
        <location evidence="1 7">Cell inner membrane</location>
        <topology evidence="1 7">Multi-pass membrane protein</topology>
    </subcellularLocation>
</comment>
<evidence type="ECO:0000256" key="2">
    <source>
        <dbReference type="ARBA" id="ARBA00022475"/>
    </source>
</evidence>
<keyword evidence="7" id="KW-0813">Transport</keyword>
<evidence type="ECO:0000313" key="9">
    <source>
        <dbReference type="EMBL" id="PWE13096.1"/>
    </source>
</evidence>
<evidence type="ECO:0000256" key="1">
    <source>
        <dbReference type="ARBA" id="ARBA00004429"/>
    </source>
</evidence>
<dbReference type="Proteomes" id="UP000245216">
    <property type="component" value="Unassembled WGS sequence"/>
</dbReference>
<dbReference type="PIRSF" id="PIRSF006066">
    <property type="entry name" value="HI0050"/>
    <property type="match status" value="1"/>
</dbReference>
<feature type="transmembrane region" description="Helical" evidence="7">
    <location>
        <begin position="311"/>
        <end position="341"/>
    </location>
</feature>
<feature type="transmembrane region" description="Helical" evidence="7">
    <location>
        <begin position="132"/>
        <end position="156"/>
    </location>
</feature>
<proteinExistence type="inferred from homology"/>
<dbReference type="GeneID" id="29371157"/>
<evidence type="ECO:0000256" key="5">
    <source>
        <dbReference type="ARBA" id="ARBA00022989"/>
    </source>
</evidence>
<evidence type="ECO:0000259" key="8">
    <source>
        <dbReference type="Pfam" id="PF06808"/>
    </source>
</evidence>
<feature type="transmembrane region" description="Helical" evidence="7">
    <location>
        <begin position="168"/>
        <end position="190"/>
    </location>
</feature>